<dbReference type="InterPro" id="IPR008927">
    <property type="entry name" value="6-PGluconate_DH-like_C_sf"/>
</dbReference>
<dbReference type="OrthoDB" id="9777604at2"/>
<dbReference type="PROSITE" id="PS00895">
    <property type="entry name" value="3_HYDROXYISOBUT_DH"/>
    <property type="match status" value="1"/>
</dbReference>
<dbReference type="InterPro" id="IPR036291">
    <property type="entry name" value="NAD(P)-bd_dom_sf"/>
</dbReference>
<dbReference type="InterPro" id="IPR013328">
    <property type="entry name" value="6PGD_dom2"/>
</dbReference>
<sequence length="287" mass="29269">MSNVAVLGLGAMGSRMAANLIKAGHRVSVWNRTIAAAEPLVQAGASAAASPREAATQADFVIAMVRDDDASRSVWCSPETGALAGMKPGSVAIESSTVSRDWIGELGKAAQSAGVAFLEAPVSGSRPQAEAGQLIYFVGGDETIARRAEPLLGAMGTAIHYVGPLGTGALTKLATNALLGIQVTAMAELIGILKRSGADAGRVLQAMGGTVVCSPFAKRAAEGMLAKEFAPQFPVELVAKDFGYVLAAAGNPESTPTIAAAYGVFRQAQESGLGSEHLTSVVKLFGQ</sequence>
<dbReference type="Proteomes" id="UP000031572">
    <property type="component" value="Unassembled WGS sequence"/>
</dbReference>
<evidence type="ECO:0000313" key="6">
    <source>
        <dbReference type="EMBL" id="KIF80427.1"/>
    </source>
</evidence>
<dbReference type="InterPro" id="IPR015815">
    <property type="entry name" value="HIBADH-related"/>
</dbReference>
<dbReference type="Pfam" id="PF14833">
    <property type="entry name" value="NAD_binding_11"/>
    <property type="match status" value="1"/>
</dbReference>
<dbReference type="InterPro" id="IPR006115">
    <property type="entry name" value="6PGDH_NADP-bd"/>
</dbReference>
<evidence type="ECO:0000256" key="3">
    <source>
        <dbReference type="PIRSR" id="PIRSR000103-1"/>
    </source>
</evidence>
<name>A0A0C1YIY5_9BURK</name>
<gene>
    <name evidence="6" type="ORF">TSA66_05710</name>
</gene>
<dbReference type="InterPro" id="IPR029154">
    <property type="entry name" value="HIBADH-like_NADP-bd"/>
</dbReference>
<evidence type="ECO:0000313" key="7">
    <source>
        <dbReference type="Proteomes" id="UP000031572"/>
    </source>
</evidence>
<keyword evidence="2" id="KW-0520">NAD</keyword>
<dbReference type="SUPFAM" id="SSF48179">
    <property type="entry name" value="6-phosphogluconate dehydrogenase C-terminal domain-like"/>
    <property type="match status" value="1"/>
</dbReference>
<evidence type="ECO:0000256" key="1">
    <source>
        <dbReference type="ARBA" id="ARBA00023002"/>
    </source>
</evidence>
<evidence type="ECO:0000259" key="5">
    <source>
        <dbReference type="Pfam" id="PF14833"/>
    </source>
</evidence>
<dbReference type="InterPro" id="IPR051265">
    <property type="entry name" value="HIBADH-related_NP60_sf"/>
</dbReference>
<dbReference type="GO" id="GO:0050661">
    <property type="term" value="F:NADP binding"/>
    <property type="evidence" value="ECO:0007669"/>
    <property type="project" value="InterPro"/>
</dbReference>
<dbReference type="PANTHER" id="PTHR43580:SF2">
    <property type="entry name" value="CYTOKINE-LIKE NUCLEAR FACTOR N-PAC"/>
    <property type="match status" value="1"/>
</dbReference>
<proteinExistence type="predicted"/>
<keyword evidence="7" id="KW-1185">Reference proteome</keyword>
<accession>A0A0C1YIY5</accession>
<dbReference type="InterPro" id="IPR002204">
    <property type="entry name" value="3-OH-isobutyrate_DH-rel_CS"/>
</dbReference>
<dbReference type="PANTHER" id="PTHR43580">
    <property type="entry name" value="OXIDOREDUCTASE GLYR1-RELATED"/>
    <property type="match status" value="1"/>
</dbReference>
<dbReference type="Gene3D" id="3.40.50.720">
    <property type="entry name" value="NAD(P)-binding Rossmann-like Domain"/>
    <property type="match status" value="1"/>
</dbReference>
<keyword evidence="1" id="KW-0560">Oxidoreductase</keyword>
<dbReference type="AlphaFoldDB" id="A0A0C1YIY5"/>
<dbReference type="GO" id="GO:0016054">
    <property type="term" value="P:organic acid catabolic process"/>
    <property type="evidence" value="ECO:0007669"/>
    <property type="project" value="UniProtKB-ARBA"/>
</dbReference>
<reference evidence="6 7" key="1">
    <citation type="submission" date="2014-12" db="EMBL/GenBank/DDBJ databases">
        <title>Denitrispirillum autotrophicum gen. nov., sp. nov., Denitrifying, Facultatively Autotrophic Bacteria Isolated from Rice Paddy Soil.</title>
        <authorList>
            <person name="Ishii S."/>
            <person name="Ashida N."/>
            <person name="Ohno H."/>
            <person name="Otsuka S."/>
            <person name="Yokota A."/>
            <person name="Senoo K."/>
        </authorList>
    </citation>
    <scope>NUCLEOTIDE SEQUENCE [LARGE SCALE GENOMIC DNA]</scope>
    <source>
        <strain evidence="6 7">TSA66</strain>
    </source>
</reference>
<feature type="domain" description="6-phosphogluconate dehydrogenase NADP-binding" evidence="4">
    <location>
        <begin position="3"/>
        <end position="163"/>
    </location>
</feature>
<dbReference type="SUPFAM" id="SSF51735">
    <property type="entry name" value="NAD(P)-binding Rossmann-fold domains"/>
    <property type="match status" value="1"/>
</dbReference>
<dbReference type="STRING" id="709839.TSA66_05710"/>
<dbReference type="GO" id="GO:0016491">
    <property type="term" value="F:oxidoreductase activity"/>
    <property type="evidence" value="ECO:0007669"/>
    <property type="project" value="UniProtKB-KW"/>
</dbReference>
<evidence type="ECO:0000259" key="4">
    <source>
        <dbReference type="Pfam" id="PF03446"/>
    </source>
</evidence>
<feature type="domain" description="3-hydroxyisobutyrate dehydrogenase-like NAD-binding" evidence="5">
    <location>
        <begin position="166"/>
        <end position="284"/>
    </location>
</feature>
<dbReference type="Pfam" id="PF03446">
    <property type="entry name" value="NAD_binding_2"/>
    <property type="match status" value="1"/>
</dbReference>
<dbReference type="Gene3D" id="1.10.1040.10">
    <property type="entry name" value="N-(1-d-carboxylethyl)-l-norvaline Dehydrogenase, domain 2"/>
    <property type="match status" value="1"/>
</dbReference>
<organism evidence="6 7">
    <name type="scientific">Noviherbaspirillum autotrophicum</name>
    <dbReference type="NCBI Taxonomy" id="709839"/>
    <lineage>
        <taxon>Bacteria</taxon>
        <taxon>Pseudomonadati</taxon>
        <taxon>Pseudomonadota</taxon>
        <taxon>Betaproteobacteria</taxon>
        <taxon>Burkholderiales</taxon>
        <taxon>Oxalobacteraceae</taxon>
        <taxon>Noviherbaspirillum</taxon>
    </lineage>
</organism>
<dbReference type="PIRSF" id="PIRSF000103">
    <property type="entry name" value="HIBADH"/>
    <property type="match status" value="1"/>
</dbReference>
<feature type="active site" evidence="3">
    <location>
        <position position="172"/>
    </location>
</feature>
<dbReference type="EMBL" id="JWJG01000028">
    <property type="protein sequence ID" value="KIF80427.1"/>
    <property type="molecule type" value="Genomic_DNA"/>
</dbReference>
<protein>
    <submittedName>
        <fullName evidence="6">3-hydroxyisobutyrate dehydrogenase</fullName>
    </submittedName>
</protein>
<comment type="caution">
    <text evidence="6">The sequence shown here is derived from an EMBL/GenBank/DDBJ whole genome shotgun (WGS) entry which is preliminary data.</text>
</comment>
<evidence type="ECO:0000256" key="2">
    <source>
        <dbReference type="ARBA" id="ARBA00023027"/>
    </source>
</evidence>
<dbReference type="GO" id="GO:0051287">
    <property type="term" value="F:NAD binding"/>
    <property type="evidence" value="ECO:0007669"/>
    <property type="project" value="InterPro"/>
</dbReference>